<evidence type="ECO:0000313" key="2">
    <source>
        <dbReference type="Proteomes" id="UP000230233"/>
    </source>
</evidence>
<sequence length="74" mass="8463">MSSNSVLGTQTPEVWCQRTQNIRFDDRYLGAASLNSTYSVETQRDFSINEKTHLLTNRLFINVTGSCIDAYKKK</sequence>
<dbReference type="Proteomes" id="UP000230233">
    <property type="component" value="Chromosome I"/>
</dbReference>
<organism evidence="1 2">
    <name type="scientific">Caenorhabditis nigoni</name>
    <dbReference type="NCBI Taxonomy" id="1611254"/>
    <lineage>
        <taxon>Eukaryota</taxon>
        <taxon>Metazoa</taxon>
        <taxon>Ecdysozoa</taxon>
        <taxon>Nematoda</taxon>
        <taxon>Chromadorea</taxon>
        <taxon>Rhabditida</taxon>
        <taxon>Rhabditina</taxon>
        <taxon>Rhabditomorpha</taxon>
        <taxon>Rhabditoidea</taxon>
        <taxon>Rhabditidae</taxon>
        <taxon>Peloderinae</taxon>
        <taxon>Caenorhabditis</taxon>
    </lineage>
</organism>
<accession>A0A2G5VNJ6</accession>
<keyword evidence="2" id="KW-1185">Reference proteome</keyword>
<reference evidence="2" key="1">
    <citation type="submission" date="2017-10" db="EMBL/GenBank/DDBJ databases">
        <title>Rapid genome shrinkage in a self-fertile nematode reveals novel sperm competition proteins.</title>
        <authorList>
            <person name="Yin D."/>
            <person name="Schwarz E.M."/>
            <person name="Thomas C.G."/>
            <person name="Felde R.L."/>
            <person name="Korf I.F."/>
            <person name="Cutter A.D."/>
            <person name="Schartner C.M."/>
            <person name="Ralston E.J."/>
            <person name="Meyer B.J."/>
            <person name="Haag E.S."/>
        </authorList>
    </citation>
    <scope>NUCLEOTIDE SEQUENCE [LARGE SCALE GENOMIC DNA]</scope>
    <source>
        <strain evidence="2">JU1422</strain>
    </source>
</reference>
<protein>
    <submittedName>
        <fullName evidence="1">Uncharacterized protein</fullName>
    </submittedName>
</protein>
<name>A0A2G5VNJ6_9PELO</name>
<dbReference type="EMBL" id="PDUG01000001">
    <property type="protein sequence ID" value="PIC53344.1"/>
    <property type="molecule type" value="Genomic_DNA"/>
</dbReference>
<proteinExistence type="predicted"/>
<dbReference type="AlphaFoldDB" id="A0A2G5VNJ6"/>
<gene>
    <name evidence="1" type="primary">Cnig_chr_I.g3083</name>
    <name evidence="1" type="ORF">B9Z55_003083</name>
</gene>
<comment type="caution">
    <text evidence="1">The sequence shown here is derived from an EMBL/GenBank/DDBJ whole genome shotgun (WGS) entry which is preliminary data.</text>
</comment>
<evidence type="ECO:0000313" key="1">
    <source>
        <dbReference type="EMBL" id="PIC53344.1"/>
    </source>
</evidence>